<dbReference type="Gene3D" id="1.50.10.10">
    <property type="match status" value="1"/>
</dbReference>
<accession>D7FUK3</accession>
<keyword evidence="4" id="KW-1185">Reference proteome</keyword>
<dbReference type="InterPro" id="IPR010905">
    <property type="entry name" value="Glyco_hydro_88"/>
</dbReference>
<dbReference type="GO" id="GO:0052757">
    <property type="term" value="F:chondroitin hydrolase activity"/>
    <property type="evidence" value="ECO:0007669"/>
    <property type="project" value="TreeGrafter"/>
</dbReference>
<organism evidence="3 4">
    <name type="scientific">Ectocarpus siliculosus</name>
    <name type="common">Brown alga</name>
    <name type="synonym">Conferva siliculosa</name>
    <dbReference type="NCBI Taxonomy" id="2880"/>
    <lineage>
        <taxon>Eukaryota</taxon>
        <taxon>Sar</taxon>
        <taxon>Stramenopiles</taxon>
        <taxon>Ochrophyta</taxon>
        <taxon>PX clade</taxon>
        <taxon>Phaeophyceae</taxon>
        <taxon>Ectocarpales</taxon>
        <taxon>Ectocarpaceae</taxon>
        <taxon>Ectocarpus</taxon>
    </lineage>
</organism>
<dbReference type="InterPro" id="IPR052369">
    <property type="entry name" value="UG_Glycosaminoglycan_Hydrolase"/>
</dbReference>
<dbReference type="InterPro" id="IPR008928">
    <property type="entry name" value="6-hairpin_glycosidase_sf"/>
</dbReference>
<dbReference type="InterPro" id="IPR012341">
    <property type="entry name" value="6hp_glycosidase-like_sf"/>
</dbReference>
<comment type="similarity">
    <text evidence="2">Belongs to the glycosyl hydrolase 88 family.</text>
</comment>
<evidence type="ECO:0000313" key="3">
    <source>
        <dbReference type="EMBL" id="CBJ31659.1"/>
    </source>
</evidence>
<dbReference type="PANTHER" id="PTHR36845:SF1">
    <property type="entry name" value="HYDROLASE, PUTATIVE (AFU_ORTHOLOGUE AFUA_7G05090)-RELATED"/>
    <property type="match status" value="1"/>
</dbReference>
<dbReference type="OrthoDB" id="2317065at2759"/>
<dbReference type="Pfam" id="PF07470">
    <property type="entry name" value="Glyco_hydro_88"/>
    <property type="match status" value="1"/>
</dbReference>
<dbReference type="AlphaFoldDB" id="D7FUK3"/>
<dbReference type="PANTHER" id="PTHR36845">
    <property type="entry name" value="HYDROLASE, PUTATIVE (AFU_ORTHOLOGUE AFUA_7G05090)-RELATED"/>
    <property type="match status" value="1"/>
</dbReference>
<sequence length="184" mass="20791">MPSRRGTYQGWQDDSTWSRGQAWAIYGFTMVHRYLTEQRFLDYTINTLSYFIDNLPDDNVPYADFDDPVDSDNPNDSSATAIVTSALFELFELTGEPSYLEKAQEFLPSLLLSSTYFDSSATDGWQTILRNSTAAWGDAAMGFVTADYFLLESIVRYKTMAPSIILRDEADASITNEQLSVQFS</sequence>
<name>D7FUK3_ECTSI</name>
<proteinExistence type="inferred from homology"/>
<dbReference type="InParanoid" id="D7FUK3"/>
<dbReference type="GO" id="GO:0000272">
    <property type="term" value="P:polysaccharide catabolic process"/>
    <property type="evidence" value="ECO:0007669"/>
    <property type="project" value="TreeGrafter"/>
</dbReference>
<dbReference type="Proteomes" id="UP000002630">
    <property type="component" value="Unassembled WGS sequence"/>
</dbReference>
<evidence type="ECO:0000313" key="4">
    <source>
        <dbReference type="Proteomes" id="UP000002630"/>
    </source>
</evidence>
<reference evidence="3 4" key="1">
    <citation type="journal article" date="2010" name="Nature">
        <title>The Ectocarpus genome and the independent evolution of multicellularity in brown algae.</title>
        <authorList>
            <person name="Cock J.M."/>
            <person name="Sterck L."/>
            <person name="Rouze P."/>
            <person name="Scornet D."/>
            <person name="Allen A.E."/>
            <person name="Amoutzias G."/>
            <person name="Anthouard V."/>
            <person name="Artiguenave F."/>
            <person name="Aury J.M."/>
            <person name="Badger J.H."/>
            <person name="Beszteri B."/>
            <person name="Billiau K."/>
            <person name="Bonnet E."/>
            <person name="Bothwell J.H."/>
            <person name="Bowler C."/>
            <person name="Boyen C."/>
            <person name="Brownlee C."/>
            <person name="Carrano C.J."/>
            <person name="Charrier B."/>
            <person name="Cho G.Y."/>
            <person name="Coelho S.M."/>
            <person name="Collen J."/>
            <person name="Corre E."/>
            <person name="Da Silva C."/>
            <person name="Delage L."/>
            <person name="Delaroque N."/>
            <person name="Dittami S.M."/>
            <person name="Doulbeau S."/>
            <person name="Elias M."/>
            <person name="Farnham G."/>
            <person name="Gachon C.M."/>
            <person name="Gschloessl B."/>
            <person name="Heesch S."/>
            <person name="Jabbari K."/>
            <person name="Jubin C."/>
            <person name="Kawai H."/>
            <person name="Kimura K."/>
            <person name="Kloareg B."/>
            <person name="Kupper F.C."/>
            <person name="Lang D."/>
            <person name="Le Bail A."/>
            <person name="Leblanc C."/>
            <person name="Lerouge P."/>
            <person name="Lohr M."/>
            <person name="Lopez P.J."/>
            <person name="Martens C."/>
            <person name="Maumus F."/>
            <person name="Michel G."/>
            <person name="Miranda-Saavedra D."/>
            <person name="Morales J."/>
            <person name="Moreau H."/>
            <person name="Motomura T."/>
            <person name="Nagasato C."/>
            <person name="Napoli C.A."/>
            <person name="Nelson D.R."/>
            <person name="Nyvall-Collen P."/>
            <person name="Peters A.F."/>
            <person name="Pommier C."/>
            <person name="Potin P."/>
            <person name="Poulain J."/>
            <person name="Quesneville H."/>
            <person name="Read B."/>
            <person name="Rensing S.A."/>
            <person name="Ritter A."/>
            <person name="Rousvoal S."/>
            <person name="Samanta M."/>
            <person name="Samson G."/>
            <person name="Schroeder D.C."/>
            <person name="Segurens B."/>
            <person name="Strittmatter M."/>
            <person name="Tonon T."/>
            <person name="Tregear J.W."/>
            <person name="Valentin K."/>
            <person name="von Dassow P."/>
            <person name="Yamagishi T."/>
            <person name="Van de Peer Y."/>
            <person name="Wincker P."/>
        </authorList>
    </citation>
    <scope>NUCLEOTIDE SEQUENCE [LARGE SCALE GENOMIC DNA]</scope>
    <source>
        <strain evidence="4">Ec32 / CCAP1310/4</strain>
    </source>
</reference>
<dbReference type="SUPFAM" id="SSF48208">
    <property type="entry name" value="Six-hairpin glycosidases"/>
    <property type="match status" value="1"/>
</dbReference>
<evidence type="ECO:0000256" key="2">
    <source>
        <dbReference type="ARBA" id="ARBA00038358"/>
    </source>
</evidence>
<dbReference type="EMBL" id="FN649760">
    <property type="protein sequence ID" value="CBJ31659.1"/>
    <property type="molecule type" value="Genomic_DNA"/>
</dbReference>
<evidence type="ECO:0000256" key="1">
    <source>
        <dbReference type="ARBA" id="ARBA00022801"/>
    </source>
</evidence>
<gene>
    <name evidence="3" type="primary">UGL6</name>
    <name evidence="3" type="ORF">Esi_0272_0026</name>
</gene>
<protein>
    <submittedName>
        <fullName evidence="3">Unsaturated glucuronyl hydrolase, family GH88</fullName>
    </submittedName>
</protein>
<keyword evidence="1 3" id="KW-0378">Hydrolase</keyword>